<keyword evidence="2" id="KW-1185">Reference proteome</keyword>
<name>A0ABU6RJ85_9FABA</name>
<comment type="caution">
    <text evidence="1">The sequence shown here is derived from an EMBL/GenBank/DDBJ whole genome shotgun (WGS) entry which is preliminary data.</text>
</comment>
<reference evidence="1 2" key="1">
    <citation type="journal article" date="2023" name="Plants (Basel)">
        <title>Bridging the Gap: Combining Genomics and Transcriptomics Approaches to Understand Stylosanthes scabra, an Orphan Legume from the Brazilian Caatinga.</title>
        <authorList>
            <person name="Ferreira-Neto J.R.C."/>
            <person name="da Silva M.D."/>
            <person name="Binneck E."/>
            <person name="de Melo N.F."/>
            <person name="da Silva R.H."/>
            <person name="de Melo A.L.T.M."/>
            <person name="Pandolfi V."/>
            <person name="Bustamante F.O."/>
            <person name="Brasileiro-Vidal A.C."/>
            <person name="Benko-Iseppon A.M."/>
        </authorList>
    </citation>
    <scope>NUCLEOTIDE SEQUENCE [LARGE SCALE GENOMIC DNA]</scope>
    <source>
        <tissue evidence="1">Leaves</tissue>
    </source>
</reference>
<evidence type="ECO:0000313" key="2">
    <source>
        <dbReference type="Proteomes" id="UP001341840"/>
    </source>
</evidence>
<protein>
    <submittedName>
        <fullName evidence="1">Uncharacterized protein</fullName>
    </submittedName>
</protein>
<evidence type="ECO:0000313" key="1">
    <source>
        <dbReference type="EMBL" id="MED6123803.1"/>
    </source>
</evidence>
<dbReference type="Proteomes" id="UP001341840">
    <property type="component" value="Unassembled WGS sequence"/>
</dbReference>
<gene>
    <name evidence="1" type="ORF">PIB30_052892</name>
</gene>
<organism evidence="1 2">
    <name type="scientific">Stylosanthes scabra</name>
    <dbReference type="NCBI Taxonomy" id="79078"/>
    <lineage>
        <taxon>Eukaryota</taxon>
        <taxon>Viridiplantae</taxon>
        <taxon>Streptophyta</taxon>
        <taxon>Embryophyta</taxon>
        <taxon>Tracheophyta</taxon>
        <taxon>Spermatophyta</taxon>
        <taxon>Magnoliopsida</taxon>
        <taxon>eudicotyledons</taxon>
        <taxon>Gunneridae</taxon>
        <taxon>Pentapetalae</taxon>
        <taxon>rosids</taxon>
        <taxon>fabids</taxon>
        <taxon>Fabales</taxon>
        <taxon>Fabaceae</taxon>
        <taxon>Papilionoideae</taxon>
        <taxon>50 kb inversion clade</taxon>
        <taxon>dalbergioids sensu lato</taxon>
        <taxon>Dalbergieae</taxon>
        <taxon>Pterocarpus clade</taxon>
        <taxon>Stylosanthes</taxon>
    </lineage>
</organism>
<dbReference type="EMBL" id="JASCZI010030596">
    <property type="protein sequence ID" value="MED6123803.1"/>
    <property type="molecule type" value="Genomic_DNA"/>
</dbReference>
<accession>A0ABU6RJ85</accession>
<proteinExistence type="predicted"/>
<sequence length="132" mass="15280">MNTLTMGENINHKSYASCSFDDREMLMLLKDLALDPCNVKPSKRLENRILKIRTLLKASAERPKRKRKFNQHENDSKLAATFGSFMAEKYDIQNAKIQRKAVATLPNLSRQASSLLRWRTRMNCLEGTRNHV</sequence>